<dbReference type="RefSeq" id="WP_063947853.1">
    <property type="nucleotide sequence ID" value="NZ_LXPS01000006.1"/>
</dbReference>
<dbReference type="AlphaFoldDB" id="A0A176XFK7"/>
<sequence>MAPLNAVNGRGIRHLKPPRLFIRGKFHVGTTRRTIDDTDDVPPLISFQRMIDIKTDDHFCHVDFASDGGVRIGVIRIQHLAEMQISCQWPLHQTSHLTGYDKWIEHYKQDAALRHIALAKWQ</sequence>
<dbReference type="EMBL" id="LXPS01000006">
    <property type="protein sequence ID" value="OAE48353.1"/>
    <property type="molecule type" value="Genomic_DNA"/>
</dbReference>
<reference evidence="1 2" key="1">
    <citation type="submission" date="2016-05" db="EMBL/GenBank/DDBJ databases">
        <authorList>
            <person name="Lavstsen T."/>
            <person name="Jespersen J.S."/>
        </authorList>
    </citation>
    <scope>NUCLEOTIDE SEQUENCE [LARGE SCALE GENOMIC DNA]</scope>
    <source>
        <strain evidence="1 2">KCJ1736</strain>
    </source>
</reference>
<evidence type="ECO:0000313" key="1">
    <source>
        <dbReference type="EMBL" id="OAE48353.1"/>
    </source>
</evidence>
<dbReference type="Proteomes" id="UP000077098">
    <property type="component" value="Unassembled WGS sequence"/>
</dbReference>
<gene>
    <name evidence="1" type="ORF">A7J57_21960</name>
</gene>
<accession>A0A176XFK7</accession>
<proteinExistence type="predicted"/>
<name>A0A176XFK7_AGRTU</name>
<organism evidence="1 2">
    <name type="scientific">Agrobacterium tumefaciens</name>
    <dbReference type="NCBI Taxonomy" id="358"/>
    <lineage>
        <taxon>Bacteria</taxon>
        <taxon>Pseudomonadati</taxon>
        <taxon>Pseudomonadota</taxon>
        <taxon>Alphaproteobacteria</taxon>
        <taxon>Hyphomicrobiales</taxon>
        <taxon>Rhizobiaceae</taxon>
        <taxon>Rhizobium/Agrobacterium group</taxon>
        <taxon>Agrobacterium</taxon>
        <taxon>Agrobacterium tumefaciens complex</taxon>
    </lineage>
</organism>
<evidence type="ECO:0000313" key="2">
    <source>
        <dbReference type="Proteomes" id="UP000077098"/>
    </source>
</evidence>
<protein>
    <submittedName>
        <fullName evidence="1">Uncharacterized protein</fullName>
    </submittedName>
</protein>
<comment type="caution">
    <text evidence="1">The sequence shown here is derived from an EMBL/GenBank/DDBJ whole genome shotgun (WGS) entry which is preliminary data.</text>
</comment>